<feature type="binding site" evidence="1">
    <location>
        <position position="262"/>
    </location>
    <ligand>
        <name>Mg(2+)</name>
        <dbReference type="ChEBI" id="CHEBI:18420"/>
        <label>1</label>
    </ligand>
</feature>
<dbReference type="Proteomes" id="UP000426246">
    <property type="component" value="Chromosome"/>
</dbReference>
<evidence type="ECO:0000256" key="1">
    <source>
        <dbReference type="PIRSR" id="PIRSR605502-1"/>
    </source>
</evidence>
<dbReference type="OrthoDB" id="9761704at2"/>
<feature type="binding site" evidence="1">
    <location>
        <position position="260"/>
    </location>
    <ligand>
        <name>Mg(2+)</name>
        <dbReference type="ChEBI" id="CHEBI:18420"/>
        <label>1</label>
    </ligand>
</feature>
<dbReference type="AlphaFoldDB" id="A0A6B8RSR7"/>
<dbReference type="KEGG" id="ppsc:EHS13_28295"/>
<dbReference type="GO" id="GO:0016787">
    <property type="term" value="F:hydrolase activity"/>
    <property type="evidence" value="ECO:0007669"/>
    <property type="project" value="UniProtKB-KW"/>
</dbReference>
<protein>
    <submittedName>
        <fullName evidence="2">ADP-ribosylglycohydrolase family protein</fullName>
    </submittedName>
</protein>
<dbReference type="RefSeq" id="WP_155703611.1">
    <property type="nucleotide sequence ID" value="NZ_CP034235.1"/>
</dbReference>
<organism evidence="2 3">
    <name type="scientific">Paenibacillus psychroresistens</name>
    <dbReference type="NCBI Taxonomy" id="1778678"/>
    <lineage>
        <taxon>Bacteria</taxon>
        <taxon>Bacillati</taxon>
        <taxon>Bacillota</taxon>
        <taxon>Bacilli</taxon>
        <taxon>Bacillales</taxon>
        <taxon>Paenibacillaceae</taxon>
        <taxon>Paenibacillus</taxon>
    </lineage>
</organism>
<dbReference type="SUPFAM" id="SSF101478">
    <property type="entry name" value="ADP-ribosylglycohydrolase"/>
    <property type="match status" value="1"/>
</dbReference>
<keyword evidence="1" id="KW-0460">Magnesium</keyword>
<sequence>MLSISYADYFNKVHGGWIGKCIGGTIGAAMEGNRELMTFTLDNVFPAEIPPNDDLDLQILWLQVLEQKGARLESRDLADAWLEYCWYPFNEYGYFVKNYRLGIAPPYSGHFNNEFFKNSMGCPIRSEIWGFVCPGNPQLAAEYAYKDGVLDHDTESVYGEQFFAALEAEAFFETDIFELIAKGLALIPADSIVAQCIQFVIDRFNAGVTWMDTRREILVNYGSPDASHCVENVGFTVLALLFGRGDFTDTMLIAVNSGYDTDCTAATSGAILGQILGGDSIPQVWLDKMGAEYVMWFDLHRRSMLISDLAEDTCKAGLSLIRDGLVAVKITEIPQHIEPSLPVAPAIPLYSLEVIYLGNPSIGFGETADVEVVVFNRSSVGVAGVLSIGLPESLLCESSSIPLTVESGGELKLQLHFSVHEKLIAFPQKNVVSLSWNDGETLFSERSFGFSGAVRMKVIGPFWDSYDTQIHGEVNPYLNGKPAGRAWFNNFINIDKAYIDENFADLEQTAGTYVNFHTDKLALNEIFSHRGQSCLYLVHNIISPVARDAYAVIGNNDAYKFWLNGQLTSEAKEHTMWMPYNNDVPIKLKRGRNQFIFKIVRSDNNFEFSIGLRGDLPFMQEPNFTHWYVDLASSIDN</sequence>
<reference evidence="3" key="1">
    <citation type="submission" date="2018-11" db="EMBL/GenBank/DDBJ databases">
        <title>Complete genome sequence of Paenibacillus sp. ML311-T8.</title>
        <authorList>
            <person name="Nam Y.-D."/>
            <person name="Kang J."/>
            <person name="Chung W.-H."/>
            <person name="Park Y.S."/>
        </authorList>
    </citation>
    <scope>NUCLEOTIDE SEQUENCE [LARGE SCALE GENOMIC DNA]</scope>
    <source>
        <strain evidence="3">ML311-T8</strain>
    </source>
</reference>
<dbReference type="EMBL" id="CP034235">
    <property type="protein sequence ID" value="QGQ98503.1"/>
    <property type="molecule type" value="Genomic_DNA"/>
</dbReference>
<evidence type="ECO:0000313" key="3">
    <source>
        <dbReference type="Proteomes" id="UP000426246"/>
    </source>
</evidence>
<keyword evidence="2" id="KW-0378">Hydrolase</keyword>
<dbReference type="GO" id="GO:0046872">
    <property type="term" value="F:metal ion binding"/>
    <property type="evidence" value="ECO:0007669"/>
    <property type="project" value="UniProtKB-KW"/>
</dbReference>
<dbReference type="InterPro" id="IPR036705">
    <property type="entry name" value="Ribosyl_crysJ1_sf"/>
</dbReference>
<gene>
    <name evidence="2" type="ORF">EHS13_28295</name>
</gene>
<accession>A0A6B8RSR7</accession>
<dbReference type="InterPro" id="IPR005502">
    <property type="entry name" value="Ribosyl_crysJ1"/>
</dbReference>
<dbReference type="Gene3D" id="1.10.4080.10">
    <property type="entry name" value="ADP-ribosylation/Crystallin J1"/>
    <property type="match status" value="1"/>
</dbReference>
<keyword evidence="3" id="KW-1185">Reference proteome</keyword>
<evidence type="ECO:0000313" key="2">
    <source>
        <dbReference type="EMBL" id="QGQ98503.1"/>
    </source>
</evidence>
<proteinExistence type="predicted"/>
<name>A0A6B8RSR7_9BACL</name>
<comment type="cofactor">
    <cofactor evidence="1">
        <name>Mg(2+)</name>
        <dbReference type="ChEBI" id="CHEBI:18420"/>
    </cofactor>
    <text evidence="1">Binds 2 magnesium ions per subunit.</text>
</comment>
<dbReference type="Pfam" id="PF03747">
    <property type="entry name" value="ADP_ribosyl_GH"/>
    <property type="match status" value="1"/>
</dbReference>
<keyword evidence="1" id="KW-0479">Metal-binding</keyword>